<organism evidence="2 3">
    <name type="scientific">Setaria viridis</name>
    <name type="common">Green bristlegrass</name>
    <name type="synonym">Setaria italica subsp. viridis</name>
    <dbReference type="NCBI Taxonomy" id="4556"/>
    <lineage>
        <taxon>Eukaryota</taxon>
        <taxon>Viridiplantae</taxon>
        <taxon>Streptophyta</taxon>
        <taxon>Embryophyta</taxon>
        <taxon>Tracheophyta</taxon>
        <taxon>Spermatophyta</taxon>
        <taxon>Magnoliopsida</taxon>
        <taxon>Liliopsida</taxon>
        <taxon>Poales</taxon>
        <taxon>Poaceae</taxon>
        <taxon>PACMAD clade</taxon>
        <taxon>Panicoideae</taxon>
        <taxon>Panicodae</taxon>
        <taxon>Paniceae</taxon>
        <taxon>Cenchrinae</taxon>
        <taxon>Setaria</taxon>
    </lineage>
</organism>
<evidence type="ECO:0000256" key="1">
    <source>
        <dbReference type="SAM" id="Phobius"/>
    </source>
</evidence>
<sequence>MILPSWNNFLQALLRVVVVRSNHDERLMRIILPLELMLISLRLEEEERCKKENEDFAWSSLQRCWLSFFGCLFSAYLLSIFLCGLLYESLYRFEIWSCMTCEYNEDEEQYLIVLKCNFIFFESAMCGMMM</sequence>
<accession>A0A4U6VPY0</accession>
<dbReference type="AlphaFoldDB" id="A0A4U6VPY0"/>
<gene>
    <name evidence="2" type="ORF">SEVIR_2G134500v2</name>
</gene>
<reference evidence="2" key="1">
    <citation type="submission" date="2019-03" db="EMBL/GenBank/DDBJ databases">
        <title>WGS assembly of Setaria viridis.</title>
        <authorList>
            <person name="Huang P."/>
            <person name="Jenkins J."/>
            <person name="Grimwood J."/>
            <person name="Barry K."/>
            <person name="Healey A."/>
            <person name="Mamidi S."/>
            <person name="Sreedasyam A."/>
            <person name="Shu S."/>
            <person name="Feldman M."/>
            <person name="Wu J."/>
            <person name="Yu Y."/>
            <person name="Chen C."/>
            <person name="Johnson J."/>
            <person name="Rokhsar D."/>
            <person name="Baxter I."/>
            <person name="Schmutz J."/>
            <person name="Brutnell T."/>
            <person name="Kellogg E."/>
        </authorList>
    </citation>
    <scope>NUCLEOTIDE SEQUENCE [LARGE SCALE GENOMIC DNA]</scope>
</reference>
<evidence type="ECO:0000313" key="2">
    <source>
        <dbReference type="EMBL" id="TKW31871.1"/>
    </source>
</evidence>
<feature type="transmembrane region" description="Helical" evidence="1">
    <location>
        <begin position="64"/>
        <end position="87"/>
    </location>
</feature>
<keyword evidence="1" id="KW-0812">Transmembrane</keyword>
<keyword evidence="1" id="KW-1133">Transmembrane helix</keyword>
<dbReference type="Gramene" id="TKW31871">
    <property type="protein sequence ID" value="TKW31871"/>
    <property type="gene ID" value="SEVIR_2G134500v2"/>
</dbReference>
<keyword evidence="3" id="KW-1185">Reference proteome</keyword>
<protein>
    <submittedName>
        <fullName evidence="2">Uncharacterized protein</fullName>
    </submittedName>
</protein>
<dbReference type="Proteomes" id="UP000298652">
    <property type="component" value="Chromosome 2"/>
</dbReference>
<dbReference type="EMBL" id="CM016553">
    <property type="protein sequence ID" value="TKW31871.1"/>
    <property type="molecule type" value="Genomic_DNA"/>
</dbReference>
<evidence type="ECO:0000313" key="3">
    <source>
        <dbReference type="Proteomes" id="UP000298652"/>
    </source>
</evidence>
<keyword evidence="1" id="KW-0472">Membrane</keyword>
<name>A0A4U6VPY0_SETVI</name>
<proteinExistence type="predicted"/>